<dbReference type="InterPro" id="IPR000119">
    <property type="entry name" value="Hist_DNA-bd"/>
</dbReference>
<name>A0A7R6PTR2_9BACT</name>
<dbReference type="KEGG" id="thyd:TTHT_0948"/>
<keyword evidence="2 4" id="KW-0238">DNA-binding</keyword>
<dbReference type="PANTHER" id="PTHR33175:SF2">
    <property type="entry name" value="INTEGRATION HOST FACTOR SUBUNIT ALPHA"/>
    <property type="match status" value="1"/>
</dbReference>
<evidence type="ECO:0000313" key="4">
    <source>
        <dbReference type="EMBL" id="BBB32502.1"/>
    </source>
</evidence>
<dbReference type="GO" id="GO:0003677">
    <property type="term" value="F:DNA binding"/>
    <property type="evidence" value="ECO:0007669"/>
    <property type="project" value="UniProtKB-KW"/>
</dbReference>
<dbReference type="AlphaFoldDB" id="A0A7R6PTR2"/>
<dbReference type="Proteomes" id="UP000595564">
    <property type="component" value="Chromosome"/>
</dbReference>
<keyword evidence="5" id="KW-1185">Reference proteome</keyword>
<dbReference type="GO" id="GO:0030527">
    <property type="term" value="F:structural constituent of chromatin"/>
    <property type="evidence" value="ECO:0007669"/>
    <property type="project" value="InterPro"/>
</dbReference>
<accession>A0A7R6PTR2</accession>
<organism evidence="4 5">
    <name type="scientific">Thermotomaculum hydrothermale</name>
    <dbReference type="NCBI Taxonomy" id="981385"/>
    <lineage>
        <taxon>Bacteria</taxon>
        <taxon>Pseudomonadati</taxon>
        <taxon>Acidobacteriota</taxon>
        <taxon>Holophagae</taxon>
        <taxon>Thermotomaculales</taxon>
        <taxon>Thermotomaculaceae</taxon>
        <taxon>Thermotomaculum</taxon>
    </lineage>
</organism>
<reference evidence="4 5" key="1">
    <citation type="journal article" date="2012" name="Extremophiles">
        <title>Thermotomaculum hydrothermale gen. nov., sp. nov., a novel heterotrophic thermophile within the phylum Acidobacteria from a deep-sea hydrothermal vent chimney in the Southern Okinawa Trough.</title>
        <authorList>
            <person name="Izumi H."/>
            <person name="Nunoura T."/>
            <person name="Miyazaki M."/>
            <person name="Mino S."/>
            <person name="Toki T."/>
            <person name="Takai K."/>
            <person name="Sako Y."/>
            <person name="Sawabe T."/>
            <person name="Nakagawa S."/>
        </authorList>
    </citation>
    <scope>NUCLEOTIDE SEQUENCE [LARGE SCALE GENOMIC DNA]</scope>
    <source>
        <strain evidence="4 5">AC55</strain>
    </source>
</reference>
<dbReference type="EMBL" id="AP017470">
    <property type="protein sequence ID" value="BBB32502.1"/>
    <property type="molecule type" value="Genomic_DNA"/>
</dbReference>
<evidence type="ECO:0000256" key="2">
    <source>
        <dbReference type="ARBA" id="ARBA00023125"/>
    </source>
</evidence>
<evidence type="ECO:0000256" key="3">
    <source>
        <dbReference type="RuleBase" id="RU003939"/>
    </source>
</evidence>
<dbReference type="CDD" id="cd13836">
    <property type="entry name" value="IHF_B"/>
    <property type="match status" value="1"/>
</dbReference>
<dbReference type="SMART" id="SM00411">
    <property type="entry name" value="BHL"/>
    <property type="match status" value="1"/>
</dbReference>
<gene>
    <name evidence="4" type="ORF">TTHT_0948</name>
</gene>
<evidence type="ECO:0000313" key="5">
    <source>
        <dbReference type="Proteomes" id="UP000595564"/>
    </source>
</evidence>
<dbReference type="InterPro" id="IPR010992">
    <property type="entry name" value="IHF-like_DNA-bd_dom_sf"/>
</dbReference>
<evidence type="ECO:0000256" key="1">
    <source>
        <dbReference type="ARBA" id="ARBA00010529"/>
    </source>
</evidence>
<protein>
    <submittedName>
        <fullName evidence="4">DNA-binding protein HU-beta</fullName>
    </submittedName>
</protein>
<dbReference type="Gene3D" id="4.10.520.10">
    <property type="entry name" value="IHF-like DNA-binding proteins"/>
    <property type="match status" value="1"/>
</dbReference>
<sequence length="88" mass="9762">MVKNDIVKKIVESTGISTAEANEAVNIMISSIKDAILKGERVEFRGFGIFYLRNKKLGVGRNPKTGEVIKIKEGKSIKFKPGKQLKNI</sequence>
<dbReference type="PANTHER" id="PTHR33175">
    <property type="entry name" value="DNA-BINDING PROTEIN HU"/>
    <property type="match status" value="1"/>
</dbReference>
<dbReference type="GO" id="GO:0005829">
    <property type="term" value="C:cytosol"/>
    <property type="evidence" value="ECO:0007669"/>
    <property type="project" value="TreeGrafter"/>
</dbReference>
<dbReference type="Pfam" id="PF00216">
    <property type="entry name" value="Bac_DNA_binding"/>
    <property type="match status" value="1"/>
</dbReference>
<dbReference type="RefSeq" id="WP_201328853.1">
    <property type="nucleotide sequence ID" value="NZ_AP017470.1"/>
</dbReference>
<dbReference type="SUPFAM" id="SSF47729">
    <property type="entry name" value="IHF-like DNA-binding proteins"/>
    <property type="match status" value="1"/>
</dbReference>
<proteinExistence type="inferred from homology"/>
<comment type="similarity">
    <text evidence="1 3">Belongs to the bacterial histone-like protein family.</text>
</comment>
<dbReference type="PRINTS" id="PR01727">
    <property type="entry name" value="DNABINDINGHU"/>
</dbReference>